<comment type="similarity">
    <text evidence="2 5">Belongs to the PTPS family. QueD subfamily.</text>
</comment>
<evidence type="ECO:0000256" key="6">
    <source>
        <dbReference type="PIRSR" id="PIRSR006113-1"/>
    </source>
</evidence>
<dbReference type="PANTHER" id="PTHR12589">
    <property type="entry name" value="PYRUVOYL TETRAHYDROBIOPTERIN SYNTHASE"/>
    <property type="match status" value="1"/>
</dbReference>
<evidence type="ECO:0000256" key="2">
    <source>
        <dbReference type="ARBA" id="ARBA00008900"/>
    </source>
</evidence>
<sequence>MFRLSTTKMISSAHTLRNYDGPCGRLHGHNWHVKMDVLATDVDDIGLAIDFKDMDDLLWQVIGPYDHANFNDFSPFDRINPSAENIAREVYRRLKELLPETIRLEKITIWETENYLVEYYE</sequence>
<reference evidence="8" key="1">
    <citation type="journal article" date="2020" name="mSystems">
        <title>Genome- and Community-Level Interaction Insights into Carbon Utilization and Element Cycling Functions of Hydrothermarchaeota in Hydrothermal Sediment.</title>
        <authorList>
            <person name="Zhou Z."/>
            <person name="Liu Y."/>
            <person name="Xu W."/>
            <person name="Pan J."/>
            <person name="Luo Z.H."/>
            <person name="Li M."/>
        </authorList>
    </citation>
    <scope>NUCLEOTIDE SEQUENCE [LARGE SCALE GENOMIC DNA]</scope>
    <source>
        <strain evidence="8">HyVt-456</strain>
    </source>
</reference>
<dbReference type="SUPFAM" id="SSF55620">
    <property type="entry name" value="Tetrahydrobiopterin biosynthesis enzymes-like"/>
    <property type="match status" value="1"/>
</dbReference>
<comment type="caution">
    <text evidence="8">The sequence shown here is derived from an EMBL/GenBank/DDBJ whole genome shotgun (WGS) entry which is preliminary data.</text>
</comment>
<feature type="active site" description="Charge relay system" evidence="6">
    <location>
        <position position="111"/>
    </location>
</feature>
<dbReference type="GO" id="GO:0008616">
    <property type="term" value="P:tRNA queuosine(34) biosynthetic process"/>
    <property type="evidence" value="ECO:0007669"/>
    <property type="project" value="UniProtKB-KW"/>
</dbReference>
<comment type="pathway">
    <text evidence="1 5">Purine metabolism; 7-cyano-7-deazaguanine biosynthesis.</text>
</comment>
<evidence type="ECO:0000256" key="7">
    <source>
        <dbReference type="PIRSR" id="PIRSR006113-2"/>
    </source>
</evidence>
<comment type="catalytic activity">
    <reaction evidence="4 5">
        <text>7,8-dihydroneopterin 3'-triphosphate + H2O = 6-carboxy-5,6,7,8-tetrahydropterin + triphosphate + acetaldehyde + 2 H(+)</text>
        <dbReference type="Rhea" id="RHEA:27966"/>
        <dbReference type="ChEBI" id="CHEBI:15343"/>
        <dbReference type="ChEBI" id="CHEBI:15377"/>
        <dbReference type="ChEBI" id="CHEBI:15378"/>
        <dbReference type="ChEBI" id="CHEBI:18036"/>
        <dbReference type="ChEBI" id="CHEBI:58462"/>
        <dbReference type="ChEBI" id="CHEBI:61032"/>
        <dbReference type="EC" id="4.1.2.50"/>
    </reaction>
</comment>
<name>A0A7V1LMV7_CALAY</name>
<keyword evidence="5 7" id="KW-0862">Zinc</keyword>
<dbReference type="EC" id="4.-.-.-" evidence="5"/>
<dbReference type="InterPro" id="IPR007115">
    <property type="entry name" value="6-PTP_synth/QueD"/>
</dbReference>
<evidence type="ECO:0000256" key="3">
    <source>
        <dbReference type="ARBA" id="ARBA00018141"/>
    </source>
</evidence>
<dbReference type="UniPathway" id="UPA00391"/>
<feature type="binding site" evidence="7">
    <location>
        <position position="27"/>
    </location>
    <ligand>
        <name>Zn(2+)</name>
        <dbReference type="ChEBI" id="CHEBI:29105"/>
    </ligand>
</feature>
<dbReference type="PIRSF" id="PIRSF006113">
    <property type="entry name" value="PTP_synth"/>
    <property type="match status" value="1"/>
</dbReference>
<dbReference type="InterPro" id="IPR038418">
    <property type="entry name" value="6-PTP_synth/QueD_sf"/>
</dbReference>
<proteinExistence type="inferred from homology"/>
<feature type="active site" description="Charge relay system" evidence="6">
    <location>
        <position position="67"/>
    </location>
</feature>
<dbReference type="GO" id="GO:0046872">
    <property type="term" value="F:metal ion binding"/>
    <property type="evidence" value="ECO:0007669"/>
    <property type="project" value="UniProtKB-KW"/>
</dbReference>
<keyword evidence="5" id="KW-0671">Queuosine biosynthesis</keyword>
<dbReference type="AlphaFoldDB" id="A0A7V1LMV7"/>
<organism evidence="8">
    <name type="scientific">Caldithrix abyssi</name>
    <dbReference type="NCBI Taxonomy" id="187145"/>
    <lineage>
        <taxon>Bacteria</taxon>
        <taxon>Pseudomonadati</taxon>
        <taxon>Calditrichota</taxon>
        <taxon>Calditrichia</taxon>
        <taxon>Calditrichales</taxon>
        <taxon>Calditrichaceae</taxon>
        <taxon>Caldithrix</taxon>
    </lineage>
</organism>
<dbReference type="Proteomes" id="UP000886005">
    <property type="component" value="Unassembled WGS sequence"/>
</dbReference>
<evidence type="ECO:0000313" key="8">
    <source>
        <dbReference type="EMBL" id="HED10895.1"/>
    </source>
</evidence>
<comment type="cofactor">
    <cofactor evidence="5 7">
        <name>Zn(2+)</name>
        <dbReference type="ChEBI" id="CHEBI:29105"/>
    </cofactor>
    <text evidence="5 7">Binds 1 zinc ion per subunit.</text>
</comment>
<evidence type="ECO:0000256" key="1">
    <source>
        <dbReference type="ARBA" id="ARBA00005061"/>
    </source>
</evidence>
<evidence type="ECO:0000256" key="5">
    <source>
        <dbReference type="PIRNR" id="PIRNR006113"/>
    </source>
</evidence>
<keyword evidence="5 7" id="KW-0479">Metal-binding</keyword>
<keyword evidence="5" id="KW-0456">Lyase</keyword>
<dbReference type="Gene3D" id="3.30.479.10">
    <property type="entry name" value="6-pyruvoyl tetrahydropterin synthase/QueD"/>
    <property type="match status" value="1"/>
</dbReference>
<gene>
    <name evidence="8" type="ORF">ENJ10_09425</name>
</gene>
<dbReference type="Pfam" id="PF01242">
    <property type="entry name" value="PTPS"/>
    <property type="match status" value="1"/>
</dbReference>
<feature type="binding site" evidence="7">
    <location>
        <position position="29"/>
    </location>
    <ligand>
        <name>Zn(2+)</name>
        <dbReference type="ChEBI" id="CHEBI:29105"/>
    </ligand>
</feature>
<feature type="binding site" evidence="7">
    <location>
        <position position="14"/>
    </location>
    <ligand>
        <name>Zn(2+)</name>
        <dbReference type="ChEBI" id="CHEBI:29105"/>
    </ligand>
</feature>
<accession>A0A7V1LMV7</accession>
<dbReference type="PANTHER" id="PTHR12589:SF8">
    <property type="entry name" value="6-CARBOXY-5,6,7,8-TETRAHYDROPTERIN SYNTHASE"/>
    <property type="match status" value="1"/>
</dbReference>
<feature type="active site" description="Proton acceptor" evidence="6">
    <location>
        <position position="23"/>
    </location>
</feature>
<dbReference type="EMBL" id="DRLD01000260">
    <property type="protein sequence ID" value="HED10895.1"/>
    <property type="molecule type" value="Genomic_DNA"/>
</dbReference>
<evidence type="ECO:0000256" key="4">
    <source>
        <dbReference type="ARBA" id="ARBA00048807"/>
    </source>
</evidence>
<protein>
    <recommendedName>
        <fullName evidence="3 5">6-carboxy-5,6,7,8-tetrahydropterin synthase</fullName>
        <ecNumber evidence="5">4.-.-.-</ecNumber>
    </recommendedName>
</protein>
<dbReference type="GO" id="GO:0070497">
    <property type="term" value="F:6-carboxytetrahydropterin synthase activity"/>
    <property type="evidence" value="ECO:0007669"/>
    <property type="project" value="UniProtKB-EC"/>
</dbReference>